<gene>
    <name evidence="2" type="ORF">AAL_05897</name>
</gene>
<feature type="region of interest" description="Disordered" evidence="1">
    <location>
        <begin position="116"/>
        <end position="141"/>
    </location>
</feature>
<evidence type="ECO:0008006" key="4">
    <source>
        <dbReference type="Google" id="ProtNLM"/>
    </source>
</evidence>
<dbReference type="EMBL" id="AZGY01000014">
    <property type="protein sequence ID" value="KZZ92865.1"/>
    <property type="molecule type" value="Genomic_DNA"/>
</dbReference>
<accession>A0A167ZMP0</accession>
<dbReference type="AlphaFoldDB" id="A0A167ZMP0"/>
<comment type="caution">
    <text evidence="2">The sequence shown here is derived from an EMBL/GenBank/DDBJ whole genome shotgun (WGS) entry which is preliminary data.</text>
</comment>
<feature type="compositionally biased region" description="Low complexity" evidence="1">
    <location>
        <begin position="118"/>
        <end position="133"/>
    </location>
</feature>
<protein>
    <recommendedName>
        <fullName evidence="4">Thymidylate kinase</fullName>
    </recommendedName>
</protein>
<feature type="region of interest" description="Disordered" evidence="1">
    <location>
        <begin position="179"/>
        <end position="212"/>
    </location>
</feature>
<dbReference type="OrthoDB" id="425602at2759"/>
<evidence type="ECO:0000313" key="2">
    <source>
        <dbReference type="EMBL" id="KZZ92865.1"/>
    </source>
</evidence>
<keyword evidence="3" id="KW-1185">Reference proteome</keyword>
<reference evidence="2 3" key="1">
    <citation type="journal article" date="2016" name="Genome Biol. Evol.">
        <title>Divergent and convergent evolution of fungal pathogenicity.</title>
        <authorList>
            <person name="Shang Y."/>
            <person name="Xiao G."/>
            <person name="Zheng P."/>
            <person name="Cen K."/>
            <person name="Zhan S."/>
            <person name="Wang C."/>
        </authorList>
    </citation>
    <scope>NUCLEOTIDE SEQUENCE [LARGE SCALE GENOMIC DNA]</scope>
    <source>
        <strain evidence="2 3">RCEF 2490</strain>
    </source>
</reference>
<feature type="compositionally biased region" description="Basic and acidic residues" evidence="1">
    <location>
        <begin position="256"/>
        <end position="269"/>
    </location>
</feature>
<dbReference type="STRING" id="1081109.A0A167ZMP0"/>
<dbReference type="Proteomes" id="UP000078544">
    <property type="component" value="Unassembled WGS sequence"/>
</dbReference>
<organism evidence="2 3">
    <name type="scientific">Moelleriella libera RCEF 2490</name>
    <dbReference type="NCBI Taxonomy" id="1081109"/>
    <lineage>
        <taxon>Eukaryota</taxon>
        <taxon>Fungi</taxon>
        <taxon>Dikarya</taxon>
        <taxon>Ascomycota</taxon>
        <taxon>Pezizomycotina</taxon>
        <taxon>Sordariomycetes</taxon>
        <taxon>Hypocreomycetidae</taxon>
        <taxon>Hypocreales</taxon>
        <taxon>Clavicipitaceae</taxon>
        <taxon>Moelleriella</taxon>
    </lineage>
</organism>
<sequence>MAATTRQPFAPLDGARLQTLNSLKNRQNAVSKRKADILATDDCENVDPVSSAKRRAKDSGVSSKDVLKSISSFVFTKAVAATPPPSATVRALVSPVKANTSPRRILQPRSPIAKLNTAAARSSPISAPAGRSPTRGKRSGILSTRRRTIGPYTRVDPPSFPLASSVPFSLDAALKGTIAGFGSRPRSNAMSTGSSDMATRASTNSTGSSSSSLRELDAKASWFFDIHEDSPEQEMTNLLQHGTCVLDISSDEESEEKSKRETAEGRNKENVPPPDDISQTSARRAARARATDEMVVEKERIALGEMNTLDFYADGCDEGSIVIVPGDDEEPAEAVEANDATGTVLAASSKARSIDVLEGIDQLMAKPSSSSSATKLQPIEGSGESFDLWESDSLKDGEEGDANES</sequence>
<feature type="compositionally biased region" description="Polar residues" evidence="1">
    <location>
        <begin position="185"/>
        <end position="201"/>
    </location>
</feature>
<feature type="region of interest" description="Disordered" evidence="1">
    <location>
        <begin position="247"/>
        <end position="291"/>
    </location>
</feature>
<feature type="compositionally biased region" description="Low complexity" evidence="1">
    <location>
        <begin position="202"/>
        <end position="212"/>
    </location>
</feature>
<evidence type="ECO:0000256" key="1">
    <source>
        <dbReference type="SAM" id="MobiDB-lite"/>
    </source>
</evidence>
<proteinExistence type="predicted"/>
<name>A0A167ZMP0_9HYPO</name>
<evidence type="ECO:0000313" key="3">
    <source>
        <dbReference type="Proteomes" id="UP000078544"/>
    </source>
</evidence>
<feature type="region of interest" description="Disordered" evidence="1">
    <location>
        <begin position="365"/>
        <end position="405"/>
    </location>
</feature>